<name>A0A9W9YTP6_9CNID</name>
<protein>
    <submittedName>
        <fullName evidence="1">Uncharacterized protein</fullName>
    </submittedName>
</protein>
<accession>A0A9W9YTP6</accession>
<feature type="non-terminal residue" evidence="1">
    <location>
        <position position="1"/>
    </location>
</feature>
<reference evidence="1" key="1">
    <citation type="submission" date="2023-01" db="EMBL/GenBank/DDBJ databases">
        <title>Genome assembly of the deep-sea coral Lophelia pertusa.</title>
        <authorList>
            <person name="Herrera S."/>
            <person name="Cordes E."/>
        </authorList>
    </citation>
    <scope>NUCLEOTIDE SEQUENCE</scope>
    <source>
        <strain evidence="1">USNM1676648</strain>
        <tissue evidence="1">Polyp</tissue>
    </source>
</reference>
<dbReference type="AlphaFoldDB" id="A0A9W9YTP6"/>
<dbReference type="EMBL" id="MU827123">
    <property type="protein sequence ID" value="KAJ7369272.1"/>
    <property type="molecule type" value="Genomic_DNA"/>
</dbReference>
<organism evidence="1 2">
    <name type="scientific">Desmophyllum pertusum</name>
    <dbReference type="NCBI Taxonomy" id="174260"/>
    <lineage>
        <taxon>Eukaryota</taxon>
        <taxon>Metazoa</taxon>
        <taxon>Cnidaria</taxon>
        <taxon>Anthozoa</taxon>
        <taxon>Hexacorallia</taxon>
        <taxon>Scleractinia</taxon>
        <taxon>Caryophylliina</taxon>
        <taxon>Caryophylliidae</taxon>
        <taxon>Desmophyllum</taxon>
    </lineage>
</organism>
<proteinExistence type="predicted"/>
<feature type="non-terminal residue" evidence="1">
    <location>
        <position position="68"/>
    </location>
</feature>
<evidence type="ECO:0000313" key="1">
    <source>
        <dbReference type="EMBL" id="KAJ7369272.1"/>
    </source>
</evidence>
<comment type="caution">
    <text evidence="1">The sequence shown here is derived from an EMBL/GenBank/DDBJ whole genome shotgun (WGS) entry which is preliminary data.</text>
</comment>
<gene>
    <name evidence="1" type="ORF">OS493_040141</name>
</gene>
<evidence type="ECO:0000313" key="2">
    <source>
        <dbReference type="Proteomes" id="UP001163046"/>
    </source>
</evidence>
<sequence>INWSLYNRHRCGNRIRYRKQCNKKQFEWREKSAEQRLKQEQEQQWTCRYPEEGMLSRSRLTVHGLAGA</sequence>
<keyword evidence="2" id="KW-1185">Reference proteome</keyword>
<dbReference type="Proteomes" id="UP001163046">
    <property type="component" value="Unassembled WGS sequence"/>
</dbReference>